<dbReference type="Proteomes" id="UP000023152">
    <property type="component" value="Unassembled WGS sequence"/>
</dbReference>
<gene>
    <name evidence="1" type="ORF">RFI_28346</name>
</gene>
<keyword evidence="2" id="KW-1185">Reference proteome</keyword>
<name>X6M6F3_RETFI</name>
<sequence>MYTTQTRNSHLWKLWAKGLLFLSYTKNGYKFICKYPSDAKLDGHYVMKLVDNNSKDSSQITLFSVGFNYVGSNISNKLDKLNNYNKCVPFTDNHNHPIIIGREYDNHCGIRVVIGGSSNHLLFITYYRFKISLFGLSTFQFIKHDKLPTNDDIWYHCFVSKLKNRQG</sequence>
<reference evidence="1 2" key="1">
    <citation type="journal article" date="2013" name="Curr. Biol.">
        <title>The Genome of the Foraminiferan Reticulomyxa filosa.</title>
        <authorList>
            <person name="Glockner G."/>
            <person name="Hulsmann N."/>
            <person name="Schleicher M."/>
            <person name="Noegel A.A."/>
            <person name="Eichinger L."/>
            <person name="Gallinger C."/>
            <person name="Pawlowski J."/>
            <person name="Sierra R."/>
            <person name="Euteneuer U."/>
            <person name="Pillet L."/>
            <person name="Moustafa A."/>
            <person name="Platzer M."/>
            <person name="Groth M."/>
            <person name="Szafranski K."/>
            <person name="Schliwa M."/>
        </authorList>
    </citation>
    <scope>NUCLEOTIDE SEQUENCE [LARGE SCALE GENOMIC DNA]</scope>
</reference>
<evidence type="ECO:0000313" key="1">
    <source>
        <dbReference type="EMBL" id="ETO09042.1"/>
    </source>
</evidence>
<proteinExistence type="predicted"/>
<evidence type="ECO:0000313" key="2">
    <source>
        <dbReference type="Proteomes" id="UP000023152"/>
    </source>
</evidence>
<dbReference type="AlphaFoldDB" id="X6M6F3"/>
<accession>X6M6F3</accession>
<protein>
    <submittedName>
        <fullName evidence="1">Uncharacterized protein</fullName>
    </submittedName>
</protein>
<organism evidence="1 2">
    <name type="scientific">Reticulomyxa filosa</name>
    <dbReference type="NCBI Taxonomy" id="46433"/>
    <lineage>
        <taxon>Eukaryota</taxon>
        <taxon>Sar</taxon>
        <taxon>Rhizaria</taxon>
        <taxon>Retaria</taxon>
        <taxon>Foraminifera</taxon>
        <taxon>Monothalamids</taxon>
        <taxon>Reticulomyxidae</taxon>
        <taxon>Reticulomyxa</taxon>
    </lineage>
</organism>
<comment type="caution">
    <text evidence="1">The sequence shown here is derived from an EMBL/GenBank/DDBJ whole genome shotgun (WGS) entry which is preliminary data.</text>
</comment>
<dbReference type="EMBL" id="ASPP01024414">
    <property type="protein sequence ID" value="ETO09042.1"/>
    <property type="molecule type" value="Genomic_DNA"/>
</dbReference>